<feature type="compositionally biased region" description="Low complexity" evidence="1">
    <location>
        <begin position="973"/>
        <end position="998"/>
    </location>
</feature>
<feature type="compositionally biased region" description="Polar residues" evidence="1">
    <location>
        <begin position="234"/>
        <end position="248"/>
    </location>
</feature>
<keyword evidence="3" id="KW-1185">Reference proteome</keyword>
<comment type="caution">
    <text evidence="2">The sequence shown here is derived from an EMBL/GenBank/DDBJ whole genome shotgun (WGS) entry which is preliminary data.</text>
</comment>
<feature type="compositionally biased region" description="Polar residues" evidence="1">
    <location>
        <begin position="954"/>
        <end position="968"/>
    </location>
</feature>
<evidence type="ECO:0000256" key="1">
    <source>
        <dbReference type="SAM" id="MobiDB-lite"/>
    </source>
</evidence>
<feature type="region of interest" description="Disordered" evidence="1">
    <location>
        <begin position="551"/>
        <end position="570"/>
    </location>
</feature>
<feature type="compositionally biased region" description="Acidic residues" evidence="1">
    <location>
        <begin position="672"/>
        <end position="687"/>
    </location>
</feature>
<dbReference type="EMBL" id="JPKZ01000959">
    <property type="protein sequence ID" value="KHN84520.1"/>
    <property type="molecule type" value="Genomic_DNA"/>
</dbReference>
<dbReference type="AlphaFoldDB" id="A0A0B2VU74"/>
<feature type="region of interest" description="Disordered" evidence="1">
    <location>
        <begin position="949"/>
        <end position="1013"/>
    </location>
</feature>
<feature type="region of interest" description="Disordered" evidence="1">
    <location>
        <begin position="424"/>
        <end position="464"/>
    </location>
</feature>
<feature type="region of interest" description="Disordered" evidence="1">
    <location>
        <begin position="1025"/>
        <end position="1044"/>
    </location>
</feature>
<sequence length="1044" mass="114872">MGLSATVNLKRPTMESECQYSMRKEDGVEGTNSMRILDGASPPIQNGHLIDGEIGACAAEPSVSSMVAIIDNGPIDTPPHGDCVNEEISTKIDPYKEVTVVRRADRCLVKAGGVPNGGDRFLAGIGTFLDSSTQLADAGVIDMGAQSNNQQSSSKDVDEIASATSLKPAHIADRFHESAGGNFASTELRTRSDVRSLESHSREVDMDRNEQAQMVLKPEAGVFNQATTSETVVSFETKHSQGPSANTDSARESTACEELMKESVVNPEQVRESATCELTEESLATQDRAHESSASEPVQESPASPDPMREVSWLPPLYVPEIPLSAHEEEQADQHSLDCDPQLMQAVLELSASVDTSSLAINKKPPAQMPVPIEPHSMVRSYDRTSYPRSSHGRKCVLPKRSHQQAQQANTESGAAEVVQHTGKTISEPALPMSDATKVSENDTNKKAASAERHSALGASGSVKAGTSRIMAPLTINTELKRNTADVRRKRGVVSAPLSASSDRTSVTASEWKSRRQSSAELAADERINLPSQQTLNKALDLLRTNEPCLSFDSSAEPSPSSKTIPVKSSPVKKEVVKRKTIQDRLDRIREQNALVLSIPAFQNANTTQLAILLRRFKKYWKVRNYLSEELIQHVLNNEHTDNQTSSKSDLERLVMDKEVRAKLRAFREVSDPEATESSSDDDDDMPDAAIPSTSTSAGHVHISRDNPLYRLYRMRVEFGALQLRAEYEEEECARMMEITRQQLSELETKSERFTSDVFEGAEEGSCARCIPVKSTLRRKIMRRNLQSDMEKRVEVVATSTCPMERIPAYASLDGRLSKDLSSLAAVPLRRRIDTYLRRKSMRPAYFTRTSWDRAPWMSYLHNKKVTCVSEERKKRKRDADRDVSDSPLRKARRNSSAESPCSGIAEKSSCAEISRLHLPLELNERKRFQQYRDNVASKALAASSKLSGAHSKMSATHSKNSASQSKLSGAGSVSYSTDTQTSSYSPSMAPSPAPAVSQFDDEHSNSGGVESAMVPFYDRPSVAKPYSPRPFPLPPSLLHKHLT</sequence>
<gene>
    <name evidence="2" type="ORF">Tcan_16506</name>
</gene>
<evidence type="ECO:0000313" key="3">
    <source>
        <dbReference type="Proteomes" id="UP000031036"/>
    </source>
</evidence>
<proteinExistence type="predicted"/>
<organism evidence="2 3">
    <name type="scientific">Toxocara canis</name>
    <name type="common">Canine roundworm</name>
    <dbReference type="NCBI Taxonomy" id="6265"/>
    <lineage>
        <taxon>Eukaryota</taxon>
        <taxon>Metazoa</taxon>
        <taxon>Ecdysozoa</taxon>
        <taxon>Nematoda</taxon>
        <taxon>Chromadorea</taxon>
        <taxon>Rhabditida</taxon>
        <taxon>Spirurina</taxon>
        <taxon>Ascaridomorpha</taxon>
        <taxon>Ascaridoidea</taxon>
        <taxon>Toxocaridae</taxon>
        <taxon>Toxocara</taxon>
    </lineage>
</organism>
<feature type="region of interest" description="Disordered" evidence="1">
    <location>
        <begin position="234"/>
        <end position="314"/>
    </location>
</feature>
<name>A0A0B2VU74_TOXCA</name>
<evidence type="ECO:0000313" key="2">
    <source>
        <dbReference type="EMBL" id="KHN84520.1"/>
    </source>
</evidence>
<feature type="region of interest" description="Disordered" evidence="1">
    <location>
        <begin position="666"/>
        <end position="701"/>
    </location>
</feature>
<dbReference type="OrthoDB" id="5878013at2759"/>
<dbReference type="STRING" id="6265.A0A0B2VU74"/>
<feature type="compositionally biased region" description="Basic and acidic residues" evidence="1">
    <location>
        <begin position="870"/>
        <end position="889"/>
    </location>
</feature>
<protein>
    <submittedName>
        <fullName evidence="2">Uncharacterized protein</fullName>
    </submittedName>
</protein>
<dbReference type="Proteomes" id="UP000031036">
    <property type="component" value="Unassembled WGS sequence"/>
</dbReference>
<feature type="compositionally biased region" description="Basic and acidic residues" evidence="1">
    <location>
        <begin position="438"/>
        <end position="455"/>
    </location>
</feature>
<feature type="region of interest" description="Disordered" evidence="1">
    <location>
        <begin position="868"/>
        <end position="905"/>
    </location>
</feature>
<accession>A0A0B2VU74</accession>
<reference evidence="2 3" key="1">
    <citation type="submission" date="2014-11" db="EMBL/GenBank/DDBJ databases">
        <title>Genetic blueprint of the zoonotic pathogen Toxocara canis.</title>
        <authorList>
            <person name="Zhu X.-Q."/>
            <person name="Korhonen P.K."/>
            <person name="Cai H."/>
            <person name="Young N.D."/>
            <person name="Nejsum P."/>
            <person name="von Samson-Himmelstjerna G."/>
            <person name="Boag P.R."/>
            <person name="Tan P."/>
            <person name="Li Q."/>
            <person name="Min J."/>
            <person name="Yang Y."/>
            <person name="Wang X."/>
            <person name="Fang X."/>
            <person name="Hall R.S."/>
            <person name="Hofmann A."/>
            <person name="Sternberg P.W."/>
            <person name="Jex A.R."/>
            <person name="Gasser R.B."/>
        </authorList>
    </citation>
    <scope>NUCLEOTIDE SEQUENCE [LARGE SCALE GENOMIC DNA]</scope>
    <source>
        <strain evidence="2">PN_DK_2014</strain>
    </source>
</reference>